<dbReference type="AlphaFoldDB" id="A0A507QIL4"/>
<dbReference type="OrthoDB" id="9983919at2759"/>
<evidence type="ECO:0000259" key="1">
    <source>
        <dbReference type="Pfam" id="PF01814"/>
    </source>
</evidence>
<dbReference type="InterPro" id="IPR012312">
    <property type="entry name" value="Hemerythrin-like"/>
</dbReference>
<name>A0A507QIL4_MONPU</name>
<gene>
    <name evidence="2" type="ORF">MPDQ_003595</name>
</gene>
<evidence type="ECO:0000313" key="2">
    <source>
        <dbReference type="EMBL" id="TQB68336.1"/>
    </source>
</evidence>
<sequence length="189" mass="21764">MAPRVLDAIKQDHRDLEMLYNEIVNGKDTGARTRFQNMFAWELARHSVAEDLVLYPAFEKYLSNGRQMADRDREENHVIKEHLKNFQNLDAASPDFFPVLDSLMRDLKKHIHAEETVDIPQLEDAVSQNESEGLAKSFERTKIFAPSRAHPHAPSKPPFETAVNLITAPIDQVADMFRRWPSKKDISIK</sequence>
<keyword evidence="3" id="KW-1185">Reference proteome</keyword>
<protein>
    <recommendedName>
        <fullName evidence="1">Hemerythrin-like domain-containing protein</fullName>
    </recommendedName>
</protein>
<dbReference type="Proteomes" id="UP000319663">
    <property type="component" value="Unassembled WGS sequence"/>
</dbReference>
<organism evidence="2 3">
    <name type="scientific">Monascus purpureus</name>
    <name type="common">Red mold</name>
    <name type="synonym">Monascus anka</name>
    <dbReference type="NCBI Taxonomy" id="5098"/>
    <lineage>
        <taxon>Eukaryota</taxon>
        <taxon>Fungi</taxon>
        <taxon>Dikarya</taxon>
        <taxon>Ascomycota</taxon>
        <taxon>Pezizomycotina</taxon>
        <taxon>Eurotiomycetes</taxon>
        <taxon>Eurotiomycetidae</taxon>
        <taxon>Eurotiales</taxon>
        <taxon>Aspergillaceae</taxon>
        <taxon>Monascus</taxon>
    </lineage>
</organism>
<evidence type="ECO:0000313" key="3">
    <source>
        <dbReference type="Proteomes" id="UP000319663"/>
    </source>
</evidence>
<dbReference type="STRING" id="5098.A0A507QIL4"/>
<accession>A0A507QIL4</accession>
<proteinExistence type="predicted"/>
<comment type="caution">
    <text evidence="2">The sequence shown here is derived from an EMBL/GenBank/DDBJ whole genome shotgun (WGS) entry which is preliminary data.</text>
</comment>
<dbReference type="PANTHER" id="PTHR35585">
    <property type="entry name" value="HHE DOMAIN PROTEIN (AFU_ORTHOLOGUE AFUA_4G00730)"/>
    <property type="match status" value="1"/>
</dbReference>
<dbReference type="PANTHER" id="PTHR35585:SF3">
    <property type="entry name" value="HEMERYTHRIN-LIKE DOMAIN-CONTAINING PROTEIN"/>
    <property type="match status" value="1"/>
</dbReference>
<dbReference type="Pfam" id="PF01814">
    <property type="entry name" value="Hemerythrin"/>
    <property type="match status" value="1"/>
</dbReference>
<dbReference type="Gene3D" id="1.20.120.520">
    <property type="entry name" value="nmb1532 protein domain like"/>
    <property type="match status" value="1"/>
</dbReference>
<dbReference type="EMBL" id="VIFY01000226">
    <property type="protein sequence ID" value="TQB68336.1"/>
    <property type="molecule type" value="Genomic_DNA"/>
</dbReference>
<reference evidence="2 3" key="1">
    <citation type="submission" date="2019-06" db="EMBL/GenBank/DDBJ databases">
        <title>Wine fermentation using esterase from Monascus purpureus.</title>
        <authorList>
            <person name="Geng C."/>
            <person name="Zhang Y."/>
        </authorList>
    </citation>
    <scope>NUCLEOTIDE SEQUENCE [LARGE SCALE GENOMIC DNA]</scope>
    <source>
        <strain evidence="2">HQ1</strain>
    </source>
</reference>
<feature type="domain" description="Hemerythrin-like" evidence="1">
    <location>
        <begin position="6"/>
        <end position="122"/>
    </location>
</feature>